<feature type="non-terminal residue" evidence="2">
    <location>
        <position position="400"/>
    </location>
</feature>
<sequence>EILRNTSQGDIDVLVKNEDDSVVTGRTRSSIRKECEANMESQLSGPIRDMLSSSHEVDSGFAQPKKLKAPRSSYGLPSMSQQQEWAVLQKLDRTTQALPSQVARLRRKLHLRRLKRSQGAKVFDLDSYLNSHFRSHQQLSAMPSETLKAFATPKKKDAQKPLSNQLEEEFEKLKSITHTPYANSFASRLYGTPSCHNTITKTTPWLSPWNGRKLRPYIRRDYESKPTAMRLLHEIRSAAGKPQKSGKPINIDSDELRSDSIDYVYFQKEHLEQVNRILCRTFWDGVDVGESLLFPEFSIVALYKRYVVGCAFMTPEAYVTYITVVPGWEKAGIGQFLLYHLFQTAISKDITLHVSANSPAMILYQKFGFKPEEFVINFYDKYLSPESSYSKNAFFLRLRR</sequence>
<dbReference type="Gene3D" id="3.40.630.30">
    <property type="match status" value="1"/>
</dbReference>
<dbReference type="EMBL" id="JAEPQZ010000021">
    <property type="protein sequence ID" value="KAG2171429.1"/>
    <property type="molecule type" value="Genomic_DNA"/>
</dbReference>
<comment type="caution">
    <text evidence="2">The sequence shown here is derived from an EMBL/GenBank/DDBJ whole genome shotgun (WGS) entry which is preliminary data.</text>
</comment>
<organism evidence="2 3">
    <name type="scientific">Mortierella isabellina</name>
    <name type="common">Filamentous fungus</name>
    <name type="synonym">Umbelopsis isabellina</name>
    <dbReference type="NCBI Taxonomy" id="91625"/>
    <lineage>
        <taxon>Eukaryota</taxon>
        <taxon>Fungi</taxon>
        <taxon>Fungi incertae sedis</taxon>
        <taxon>Mucoromycota</taxon>
        <taxon>Mucoromycotina</taxon>
        <taxon>Umbelopsidomycetes</taxon>
        <taxon>Umbelopsidales</taxon>
        <taxon>Umbelopsidaceae</taxon>
        <taxon>Umbelopsis</taxon>
    </lineage>
</organism>
<evidence type="ECO:0000313" key="3">
    <source>
        <dbReference type="Proteomes" id="UP000654370"/>
    </source>
</evidence>
<evidence type="ECO:0000259" key="1">
    <source>
        <dbReference type="PROSITE" id="PS51186"/>
    </source>
</evidence>
<feature type="domain" description="N-acetyltransferase" evidence="1">
    <location>
        <begin position="261"/>
        <end position="400"/>
    </location>
</feature>
<name>A0A8H7U9G4_MORIS</name>
<evidence type="ECO:0000313" key="2">
    <source>
        <dbReference type="EMBL" id="KAG2171429.1"/>
    </source>
</evidence>
<dbReference type="SUPFAM" id="SSF55729">
    <property type="entry name" value="Acyl-CoA N-acyltransferases (Nat)"/>
    <property type="match status" value="1"/>
</dbReference>
<dbReference type="OrthoDB" id="4080456at2759"/>
<proteinExistence type="predicted"/>
<dbReference type="Pfam" id="PF13508">
    <property type="entry name" value="Acetyltransf_7"/>
    <property type="match status" value="1"/>
</dbReference>
<keyword evidence="3" id="KW-1185">Reference proteome</keyword>
<dbReference type="AlphaFoldDB" id="A0A8H7U9G4"/>
<dbReference type="InterPro" id="IPR000182">
    <property type="entry name" value="GNAT_dom"/>
</dbReference>
<accession>A0A8H7U9G4</accession>
<dbReference type="GO" id="GO:0016747">
    <property type="term" value="F:acyltransferase activity, transferring groups other than amino-acyl groups"/>
    <property type="evidence" value="ECO:0007669"/>
    <property type="project" value="InterPro"/>
</dbReference>
<reference evidence="2" key="1">
    <citation type="submission" date="2020-12" db="EMBL/GenBank/DDBJ databases">
        <title>Metabolic potential, ecology and presence of endohyphal bacteria is reflected in genomic diversity of Mucoromycotina.</title>
        <authorList>
            <person name="Muszewska A."/>
            <person name="Okrasinska A."/>
            <person name="Steczkiewicz K."/>
            <person name="Drgas O."/>
            <person name="Orlowska M."/>
            <person name="Perlinska-Lenart U."/>
            <person name="Aleksandrzak-Piekarczyk T."/>
            <person name="Szatraj K."/>
            <person name="Zielenkiewicz U."/>
            <person name="Pilsyk S."/>
            <person name="Malc E."/>
            <person name="Mieczkowski P."/>
            <person name="Kruszewska J.S."/>
            <person name="Biernat P."/>
            <person name="Pawlowska J."/>
        </authorList>
    </citation>
    <scope>NUCLEOTIDE SEQUENCE</scope>
    <source>
        <strain evidence="2">WA0000067209</strain>
    </source>
</reference>
<dbReference type="InterPro" id="IPR016181">
    <property type="entry name" value="Acyl_CoA_acyltransferase"/>
</dbReference>
<dbReference type="PROSITE" id="PS51186">
    <property type="entry name" value="GNAT"/>
    <property type="match status" value="1"/>
</dbReference>
<gene>
    <name evidence="2" type="ORF">INT43_009090</name>
</gene>
<dbReference type="Proteomes" id="UP000654370">
    <property type="component" value="Unassembled WGS sequence"/>
</dbReference>
<protein>
    <recommendedName>
        <fullName evidence="1">N-acetyltransferase domain-containing protein</fullName>
    </recommendedName>
</protein>